<proteinExistence type="inferred from homology"/>
<sequence>MMYKQDNDKLYRYLFQNRAVRGEWVRLNDTFTETLNTHHYPIAVQNLLGEMLVATSLLTATMKFEGTITVQIQGDGPLKLAVVNGNEQQQLRALARVEGEVAETDTLHEMIGNGVLVISIIPTDGERYQGVIGLDKPTIRECLEDYFMRSEQLQTHLVIRTGEYEGKAVAGGMLLQIMPDGTGTPEDFEHLATLTETVKDEELFGLTAEELLYRLYHEEHVQVYEPQNTEFKCGCSRERSGNAILLLPTEEIEEMLAEKNGVIDMQCECCGTQYFFDKKAIEEFKAEVDKLNQLGL</sequence>
<dbReference type="Gene3D" id="1.10.287.480">
    <property type="entry name" value="helix hairpin bin"/>
    <property type="match status" value="1"/>
</dbReference>
<comment type="subcellular location">
    <subcellularLocation>
        <location evidence="6">Cytoplasm</location>
    </subcellularLocation>
</comment>
<dbReference type="Gene3D" id="3.55.30.10">
    <property type="entry name" value="Hsp33 domain"/>
    <property type="match status" value="1"/>
</dbReference>
<dbReference type="Gene3D" id="3.90.1280.10">
    <property type="entry name" value="HSP33 redox switch-like"/>
    <property type="match status" value="1"/>
</dbReference>
<evidence type="ECO:0000256" key="5">
    <source>
        <dbReference type="ARBA" id="ARBA00023284"/>
    </source>
</evidence>
<name>A0A369ZEV6_HAEPH</name>
<dbReference type="InterPro" id="IPR023212">
    <property type="entry name" value="Hsp33_helix_hairpin_bin_dom_sf"/>
</dbReference>
<dbReference type="CDD" id="cd00498">
    <property type="entry name" value="Hsp33"/>
    <property type="match status" value="1"/>
</dbReference>
<dbReference type="GO" id="GO:0042026">
    <property type="term" value="P:protein refolding"/>
    <property type="evidence" value="ECO:0007669"/>
    <property type="project" value="TreeGrafter"/>
</dbReference>
<feature type="disulfide bond" description="Redox-active" evidence="6">
    <location>
        <begin position="267"/>
        <end position="270"/>
    </location>
</feature>
<dbReference type="SUPFAM" id="SSF118352">
    <property type="entry name" value="HSP33 redox switch-like"/>
    <property type="match status" value="1"/>
</dbReference>
<dbReference type="GO" id="GO:0051082">
    <property type="term" value="F:unfolded protein binding"/>
    <property type="evidence" value="ECO:0007669"/>
    <property type="project" value="UniProtKB-UniRule"/>
</dbReference>
<dbReference type="NCBIfam" id="NF001033">
    <property type="entry name" value="PRK00114.1"/>
    <property type="match status" value="1"/>
</dbReference>
<organism evidence="7 8">
    <name type="scientific">Haemophilus parahaemolyticus</name>
    <dbReference type="NCBI Taxonomy" id="735"/>
    <lineage>
        <taxon>Bacteria</taxon>
        <taxon>Pseudomonadati</taxon>
        <taxon>Pseudomonadota</taxon>
        <taxon>Gammaproteobacteria</taxon>
        <taxon>Pasteurellales</taxon>
        <taxon>Pasteurellaceae</taxon>
        <taxon>Haemophilus</taxon>
    </lineage>
</organism>
<evidence type="ECO:0000256" key="1">
    <source>
        <dbReference type="ARBA" id="ARBA00022490"/>
    </source>
</evidence>
<comment type="PTM">
    <text evidence="6">Under oxidizing conditions two disulfide bonds are formed involving the reactive cysteines. Under reducing conditions zinc is bound to the reactive cysteines and the protein is inactive.</text>
</comment>
<accession>A0A369ZEV6</accession>
<evidence type="ECO:0000313" key="7">
    <source>
        <dbReference type="EMBL" id="RDF04597.1"/>
    </source>
</evidence>
<dbReference type="AlphaFoldDB" id="A0A369ZEV6"/>
<dbReference type="PANTHER" id="PTHR30111">
    <property type="entry name" value="33 KDA CHAPERONIN"/>
    <property type="match status" value="1"/>
</dbReference>
<comment type="caution">
    <text evidence="7">The sequence shown here is derived from an EMBL/GenBank/DDBJ whole genome shotgun (WGS) entry which is preliminary data.</text>
</comment>
<keyword evidence="3 6" id="KW-1015">Disulfide bond</keyword>
<comment type="function">
    <text evidence="6">Redox regulated molecular chaperone. Protects both thermally unfolding and oxidatively damaged proteins from irreversible aggregation. Plays an important role in the bacterial defense system toward oxidative stress.</text>
</comment>
<dbReference type="SUPFAM" id="SSF64397">
    <property type="entry name" value="Hsp33 domain"/>
    <property type="match status" value="1"/>
</dbReference>
<dbReference type="RefSeq" id="WP_111312782.1">
    <property type="nucleotide sequence ID" value="NZ_JAUPSI010000060.1"/>
</dbReference>
<dbReference type="EMBL" id="QEQD01000004">
    <property type="protein sequence ID" value="RDF04597.1"/>
    <property type="molecule type" value="Genomic_DNA"/>
</dbReference>
<dbReference type="HAMAP" id="MF_00117">
    <property type="entry name" value="HslO"/>
    <property type="match status" value="1"/>
</dbReference>
<evidence type="ECO:0000256" key="4">
    <source>
        <dbReference type="ARBA" id="ARBA00023186"/>
    </source>
</evidence>
<dbReference type="Proteomes" id="UP000253999">
    <property type="component" value="Unassembled WGS sequence"/>
</dbReference>
<dbReference type="STRING" id="735.B0185_07765"/>
<dbReference type="InterPro" id="IPR016154">
    <property type="entry name" value="Heat_shock_Hsp33_C"/>
</dbReference>
<keyword evidence="5 6" id="KW-0676">Redox-active center</keyword>
<keyword evidence="1 6" id="KW-0963">Cytoplasm</keyword>
<comment type="similarity">
    <text evidence="6">Belongs to the HSP33 family.</text>
</comment>
<dbReference type="GO" id="GO:0044183">
    <property type="term" value="F:protein folding chaperone"/>
    <property type="evidence" value="ECO:0007669"/>
    <property type="project" value="TreeGrafter"/>
</dbReference>
<evidence type="ECO:0000256" key="3">
    <source>
        <dbReference type="ARBA" id="ARBA00023157"/>
    </source>
</evidence>
<gene>
    <name evidence="6" type="primary">hslO</name>
    <name evidence="7" type="ORF">DPV98_04275</name>
</gene>
<keyword evidence="2 6" id="KW-0862">Zinc</keyword>
<dbReference type="PIRSF" id="PIRSF005261">
    <property type="entry name" value="Heat_shock_Hsp33"/>
    <property type="match status" value="1"/>
</dbReference>
<reference evidence="7 8" key="1">
    <citation type="submission" date="2018-05" db="EMBL/GenBank/DDBJ databases">
        <title>Draft Genome Sequences for a Diverse set of 7 Haemophilus Species.</title>
        <authorList>
            <person name="Nichols M."/>
            <person name="Topaz N."/>
            <person name="Wang X."/>
            <person name="Wang X."/>
            <person name="Boxrud D."/>
        </authorList>
    </citation>
    <scope>NUCLEOTIDE SEQUENCE [LARGE SCALE GENOMIC DNA]</scope>
    <source>
        <strain evidence="7 8">C2010039593</strain>
    </source>
</reference>
<keyword evidence="4 6" id="KW-0143">Chaperone</keyword>
<feature type="disulfide bond" description="Redox-active" evidence="6">
    <location>
        <begin position="233"/>
        <end position="235"/>
    </location>
</feature>
<protein>
    <recommendedName>
        <fullName evidence="6">33 kDa chaperonin</fullName>
    </recommendedName>
    <alternativeName>
        <fullName evidence="6">Heat shock protein 33 homolog</fullName>
        <shortName evidence="6">HSP33</shortName>
    </alternativeName>
</protein>
<dbReference type="Pfam" id="PF01430">
    <property type="entry name" value="HSP33"/>
    <property type="match status" value="1"/>
</dbReference>
<dbReference type="InterPro" id="IPR016153">
    <property type="entry name" value="Heat_shock_Hsp33_N"/>
</dbReference>
<evidence type="ECO:0000256" key="2">
    <source>
        <dbReference type="ARBA" id="ARBA00022833"/>
    </source>
</evidence>
<evidence type="ECO:0000313" key="8">
    <source>
        <dbReference type="Proteomes" id="UP000253999"/>
    </source>
</evidence>
<dbReference type="InterPro" id="IPR000397">
    <property type="entry name" value="Heat_shock_Hsp33"/>
</dbReference>
<dbReference type="GO" id="GO:0005737">
    <property type="term" value="C:cytoplasm"/>
    <property type="evidence" value="ECO:0007669"/>
    <property type="project" value="UniProtKB-SubCell"/>
</dbReference>
<evidence type="ECO:0000256" key="6">
    <source>
        <dbReference type="HAMAP-Rule" id="MF_00117"/>
    </source>
</evidence>
<dbReference type="PANTHER" id="PTHR30111:SF1">
    <property type="entry name" value="33 KDA CHAPERONIN"/>
    <property type="match status" value="1"/>
</dbReference>